<sequence>MVFECTDMENARFRLLNIQLETTTGVDERVEILPNNETFKAVFESANIVTSHLLMSEVARGAILNIALNIFFTSPPAKKAFRERRGVSELNRFLMIGSSLQRQPADSHHGGAQRSGPETRTKATVAWGRVDKTTERNDMMIPIDQAARYQHEQGPTSFRIRCLRDVVETFSRSLIFKTMSEGGLIIVASRIGYRVV</sequence>
<protein>
    <submittedName>
        <fullName evidence="2">Uncharacterized protein</fullName>
    </submittedName>
</protein>
<evidence type="ECO:0000256" key="1">
    <source>
        <dbReference type="SAM" id="MobiDB-lite"/>
    </source>
</evidence>
<keyword evidence="3" id="KW-1185">Reference proteome</keyword>
<dbReference type="EMBL" id="JARJCN010000085">
    <property type="protein sequence ID" value="KAJ7076068.1"/>
    <property type="molecule type" value="Genomic_DNA"/>
</dbReference>
<dbReference type="Proteomes" id="UP001222325">
    <property type="component" value="Unassembled WGS sequence"/>
</dbReference>
<organism evidence="2 3">
    <name type="scientific">Mycena belliarum</name>
    <dbReference type="NCBI Taxonomy" id="1033014"/>
    <lineage>
        <taxon>Eukaryota</taxon>
        <taxon>Fungi</taxon>
        <taxon>Dikarya</taxon>
        <taxon>Basidiomycota</taxon>
        <taxon>Agaricomycotina</taxon>
        <taxon>Agaricomycetes</taxon>
        <taxon>Agaricomycetidae</taxon>
        <taxon>Agaricales</taxon>
        <taxon>Marasmiineae</taxon>
        <taxon>Mycenaceae</taxon>
        <taxon>Mycena</taxon>
    </lineage>
</organism>
<dbReference type="AlphaFoldDB" id="A0AAD6TRE8"/>
<evidence type="ECO:0000313" key="3">
    <source>
        <dbReference type="Proteomes" id="UP001222325"/>
    </source>
</evidence>
<comment type="caution">
    <text evidence="2">The sequence shown here is derived from an EMBL/GenBank/DDBJ whole genome shotgun (WGS) entry which is preliminary data.</text>
</comment>
<proteinExistence type="predicted"/>
<evidence type="ECO:0000313" key="2">
    <source>
        <dbReference type="EMBL" id="KAJ7076068.1"/>
    </source>
</evidence>
<name>A0AAD6TRE8_9AGAR</name>
<gene>
    <name evidence="2" type="ORF">B0H15DRAFT_603705</name>
</gene>
<accession>A0AAD6TRE8</accession>
<reference evidence="2" key="1">
    <citation type="submission" date="2023-03" db="EMBL/GenBank/DDBJ databases">
        <title>Massive genome expansion in bonnet fungi (Mycena s.s.) driven by repeated elements and novel gene families across ecological guilds.</title>
        <authorList>
            <consortium name="Lawrence Berkeley National Laboratory"/>
            <person name="Harder C.B."/>
            <person name="Miyauchi S."/>
            <person name="Viragh M."/>
            <person name="Kuo A."/>
            <person name="Thoen E."/>
            <person name="Andreopoulos B."/>
            <person name="Lu D."/>
            <person name="Skrede I."/>
            <person name="Drula E."/>
            <person name="Henrissat B."/>
            <person name="Morin E."/>
            <person name="Kohler A."/>
            <person name="Barry K."/>
            <person name="LaButti K."/>
            <person name="Morin E."/>
            <person name="Salamov A."/>
            <person name="Lipzen A."/>
            <person name="Mereny Z."/>
            <person name="Hegedus B."/>
            <person name="Baldrian P."/>
            <person name="Stursova M."/>
            <person name="Weitz H."/>
            <person name="Taylor A."/>
            <person name="Grigoriev I.V."/>
            <person name="Nagy L.G."/>
            <person name="Martin F."/>
            <person name="Kauserud H."/>
        </authorList>
    </citation>
    <scope>NUCLEOTIDE SEQUENCE</scope>
    <source>
        <strain evidence="2">CBHHK173m</strain>
    </source>
</reference>
<feature type="region of interest" description="Disordered" evidence="1">
    <location>
        <begin position="101"/>
        <end position="122"/>
    </location>
</feature>